<dbReference type="EMBL" id="QHKI01000004">
    <property type="protein sequence ID" value="RSM88703.1"/>
    <property type="molecule type" value="Genomic_DNA"/>
</dbReference>
<organism evidence="2 3">
    <name type="scientific">Kibdelosporangium aridum</name>
    <dbReference type="NCBI Taxonomy" id="2030"/>
    <lineage>
        <taxon>Bacteria</taxon>
        <taxon>Bacillati</taxon>
        <taxon>Actinomycetota</taxon>
        <taxon>Actinomycetes</taxon>
        <taxon>Pseudonocardiales</taxon>
        <taxon>Pseudonocardiaceae</taxon>
        <taxon>Kibdelosporangium</taxon>
    </lineage>
</organism>
<dbReference type="AlphaFoldDB" id="A0A428ZKW3"/>
<proteinExistence type="predicted"/>
<comment type="caution">
    <text evidence="2">The sequence shown here is derived from an EMBL/GenBank/DDBJ whole genome shotgun (WGS) entry which is preliminary data.</text>
</comment>
<dbReference type="OrthoDB" id="3673419at2"/>
<name>A0A428ZKW3_KIBAR</name>
<sequence>MPVGGREDQDTRGVRPVDLDNDGTVTELPLPDGVKHANSSVVVGDDDLIYGHAFDYGPLKWSCSYR</sequence>
<reference evidence="2 3" key="1">
    <citation type="submission" date="2018-05" db="EMBL/GenBank/DDBJ databases">
        <title>Evolution of GPA BGCs.</title>
        <authorList>
            <person name="Waglechner N."/>
            <person name="Wright G.D."/>
        </authorList>
    </citation>
    <scope>NUCLEOTIDE SEQUENCE [LARGE SCALE GENOMIC DNA]</scope>
    <source>
        <strain evidence="2 3">A82846</strain>
    </source>
</reference>
<dbReference type="RefSeq" id="WP_037272773.1">
    <property type="nucleotide sequence ID" value="NZ_QHKI01000004.1"/>
</dbReference>
<feature type="compositionally biased region" description="Basic and acidic residues" evidence="1">
    <location>
        <begin position="1"/>
        <end position="18"/>
    </location>
</feature>
<dbReference type="Proteomes" id="UP000287547">
    <property type="component" value="Unassembled WGS sequence"/>
</dbReference>
<feature type="region of interest" description="Disordered" evidence="1">
    <location>
        <begin position="1"/>
        <end position="32"/>
    </location>
</feature>
<gene>
    <name evidence="2" type="ORF">DMH04_08770</name>
</gene>
<evidence type="ECO:0000313" key="2">
    <source>
        <dbReference type="EMBL" id="RSM88703.1"/>
    </source>
</evidence>
<accession>A0A428ZKW3</accession>
<evidence type="ECO:0000256" key="1">
    <source>
        <dbReference type="SAM" id="MobiDB-lite"/>
    </source>
</evidence>
<evidence type="ECO:0000313" key="3">
    <source>
        <dbReference type="Proteomes" id="UP000287547"/>
    </source>
</evidence>
<protein>
    <submittedName>
        <fullName evidence="2">Uncharacterized protein</fullName>
    </submittedName>
</protein>